<dbReference type="InterPro" id="IPR027417">
    <property type="entry name" value="P-loop_NTPase"/>
</dbReference>
<dbReference type="InterPro" id="IPR044145">
    <property type="entry name" value="IF2_II"/>
</dbReference>
<dbReference type="EMBL" id="JANWOI010000004">
    <property type="protein sequence ID" value="MDA5194619.1"/>
    <property type="molecule type" value="Genomic_DNA"/>
</dbReference>
<feature type="binding site" evidence="9">
    <location>
        <begin position="558"/>
        <end position="562"/>
    </location>
    <ligand>
        <name>GTP</name>
        <dbReference type="ChEBI" id="CHEBI:37565"/>
    </ligand>
</feature>
<evidence type="ECO:0000256" key="3">
    <source>
        <dbReference type="ARBA" id="ARBA00020675"/>
    </source>
</evidence>
<protein>
    <recommendedName>
        <fullName evidence="3 9">Translation initiation factor IF-2</fullName>
    </recommendedName>
</protein>
<comment type="caution">
    <text evidence="14">The sequence shown here is derived from an EMBL/GenBank/DDBJ whole genome shotgun (WGS) entry which is preliminary data.</text>
</comment>
<evidence type="ECO:0000256" key="2">
    <source>
        <dbReference type="ARBA" id="ARBA00007733"/>
    </source>
</evidence>
<dbReference type="SUPFAM" id="SSF52540">
    <property type="entry name" value="P-loop containing nucleoside triphosphate hydrolases"/>
    <property type="match status" value="1"/>
</dbReference>
<reference evidence="14" key="2">
    <citation type="journal article" date="2023" name="Syst. Appl. Microbiol.">
        <title>Govania unica gen. nov., sp. nov., a rare biosphere bacterium that represents a novel family in the class Alphaproteobacteria.</title>
        <authorList>
            <person name="Vandamme P."/>
            <person name="Peeters C."/>
            <person name="Hettiarachchi A."/>
            <person name="Cnockaert M."/>
            <person name="Carlier A."/>
        </authorList>
    </citation>
    <scope>NUCLEOTIDE SEQUENCE</scope>
    <source>
        <strain evidence="14">LMG 31809</strain>
    </source>
</reference>
<feature type="domain" description="Tr-type G" evidence="13">
    <location>
        <begin position="502"/>
        <end position="672"/>
    </location>
</feature>
<dbReference type="FunFam" id="2.40.30.10:FF:000007">
    <property type="entry name" value="Translation initiation factor IF-2"/>
    <property type="match status" value="1"/>
</dbReference>
<accession>A0A9X3U0H4</accession>
<dbReference type="InterPro" id="IPR006847">
    <property type="entry name" value="IF2_N"/>
</dbReference>
<feature type="region of interest" description="Disordered" evidence="12">
    <location>
        <begin position="55"/>
        <end position="81"/>
    </location>
</feature>
<dbReference type="FunFam" id="2.40.30.10:FF:000008">
    <property type="entry name" value="Translation initiation factor IF-2"/>
    <property type="match status" value="1"/>
</dbReference>
<feature type="compositionally biased region" description="Low complexity" evidence="12">
    <location>
        <begin position="59"/>
        <end position="73"/>
    </location>
</feature>
<feature type="compositionally biased region" description="Basic and acidic residues" evidence="12">
    <location>
        <begin position="273"/>
        <end position="310"/>
    </location>
</feature>
<dbReference type="GO" id="GO:0005829">
    <property type="term" value="C:cytosol"/>
    <property type="evidence" value="ECO:0007669"/>
    <property type="project" value="TreeGrafter"/>
</dbReference>
<dbReference type="InterPro" id="IPR053905">
    <property type="entry name" value="EF-G-like_DII"/>
</dbReference>
<dbReference type="InterPro" id="IPR009000">
    <property type="entry name" value="Transl_B-barrel_sf"/>
</dbReference>
<evidence type="ECO:0000256" key="4">
    <source>
        <dbReference type="ARBA" id="ARBA00022490"/>
    </source>
</evidence>
<dbReference type="InterPro" id="IPR023115">
    <property type="entry name" value="TIF_IF2_dom3"/>
</dbReference>
<sequence length="1001" mass="107204">MSDKDSQEDNKLAANRQTLQLKKSGDAGPVRPSLAPTRGKATVVVEHKRKLIRKDKAPAEVAAAAPTVAPQPTFDSSILKPRAPDVPVVPVTAPVQAAAPVEASAPAPVEAPVQAAAPAPAPVRTPAPAPAPIQAAGRAPAPAKAPQAASRGQGKPAQRGSGQNRSSGQSGGDVRLTEGEREVRFRALESAKRVQEEMRLQEAENSRRYAEEKARRDAEDLAAQEARRRRDEEARRKQEDEDRLKQAETRAQATEEARTSAPAGSGASVQAKSDFRPEARGDQRPAPRGDAARGTDQRGPRPGARPDARPDAAPARAPAAHVADALKRVGAAGRGQGPEDDDAGGRRRSSGGGAGAARPGGANRPAPRTVREDPRKGTAKLTVTRALSDDDGRTRSLASIRRRREKEKRARDEAQPVKIVRDVVIPETITVQELANRMAERSVDVIKALMKMDVMATINEVLDADTAEIIVADFGHKARRVSESDVEIGIGGEPDRDEDLRTRPPVVTIMGHVDHGKTSLLDALRTTNVVSGESGGITQHIGAYQVTLANGAKITFLDTPGHEAFTAMRSRGAKITDIVVLVVAADDGVMPQTIEAINHAKAAEVPMIIAINKMDKPGAKPERIRQELLQHGIVVEEMSGDVLDVEISAKERTNLDKLTDAILLQAELLELKADPNRPGEGVVVEAELDRGRGPVATVLVKRGTLRVGDVLVAGCEWGKVRALLDDKGRRVEEAGPSLPVVVLGLNGTPSAGDDFAVVETEARGREIADFRLRQRETKRHGVRDTLETMFERMKVTQAQGLPLLVKADVQGSTEAIVSSLQKLNTDEVAARIVHSGVGSISETDVTLAKASNAPILAFNVRANAQARDLAEREGVEIRHYSIIYDLINDIKAAMSGLLAPERKETVIGMAEVLQVFQAGKTGKAAGGLVIEGTVRSGAKARLLRDNVVIYDGELGSLRRFKDEVKEVRSGIECGMSFVNYTDLKVGDKIEVYEVTELKRSL</sequence>
<dbReference type="PROSITE" id="PS51722">
    <property type="entry name" value="G_TR_2"/>
    <property type="match status" value="1"/>
</dbReference>
<dbReference type="CDD" id="cd01887">
    <property type="entry name" value="IF2_eIF5B"/>
    <property type="match status" value="1"/>
</dbReference>
<dbReference type="GO" id="GO:0003924">
    <property type="term" value="F:GTPase activity"/>
    <property type="evidence" value="ECO:0007669"/>
    <property type="project" value="UniProtKB-UniRule"/>
</dbReference>
<dbReference type="PANTHER" id="PTHR43381:SF5">
    <property type="entry name" value="TR-TYPE G DOMAIN-CONTAINING PROTEIN"/>
    <property type="match status" value="1"/>
</dbReference>
<evidence type="ECO:0000256" key="11">
    <source>
        <dbReference type="RuleBase" id="RU000645"/>
    </source>
</evidence>
<evidence type="ECO:0000256" key="6">
    <source>
        <dbReference type="ARBA" id="ARBA00022741"/>
    </source>
</evidence>
<feature type="region of interest" description="Disordered" evidence="12">
    <location>
        <begin position="1"/>
        <end position="42"/>
    </location>
</feature>
<dbReference type="NCBIfam" id="TIGR00487">
    <property type="entry name" value="IF-2"/>
    <property type="match status" value="1"/>
</dbReference>
<keyword evidence="6 9" id="KW-0547">Nucleotide-binding</keyword>
<feature type="compositionally biased region" description="Basic and acidic residues" evidence="12">
    <location>
        <begin position="1"/>
        <end position="11"/>
    </location>
</feature>
<reference evidence="14" key="1">
    <citation type="submission" date="2022-08" db="EMBL/GenBank/DDBJ databases">
        <authorList>
            <person name="Vandamme P."/>
            <person name="Hettiarachchi A."/>
            <person name="Peeters C."/>
            <person name="Cnockaert M."/>
            <person name="Carlier A."/>
        </authorList>
    </citation>
    <scope>NUCLEOTIDE SEQUENCE</scope>
    <source>
        <strain evidence="14">LMG 31809</strain>
    </source>
</reference>
<dbReference type="InterPro" id="IPR000178">
    <property type="entry name" value="TF_IF2_bacterial-like"/>
</dbReference>
<evidence type="ECO:0000256" key="8">
    <source>
        <dbReference type="ARBA" id="ARBA00023134"/>
    </source>
</evidence>
<dbReference type="PROSITE" id="PS01176">
    <property type="entry name" value="IF2"/>
    <property type="match status" value="1"/>
</dbReference>
<feature type="compositionally biased region" description="Low complexity" evidence="12">
    <location>
        <begin position="356"/>
        <end position="368"/>
    </location>
</feature>
<dbReference type="Pfam" id="PF22042">
    <property type="entry name" value="EF-G_D2"/>
    <property type="match status" value="1"/>
</dbReference>
<dbReference type="InterPro" id="IPR036925">
    <property type="entry name" value="TIF_IF2_dom3_sf"/>
</dbReference>
<comment type="similarity">
    <text evidence="2 9 10">Belongs to the TRAFAC class translation factor GTPase superfamily. Classic translation factor GTPase family. IF-2 subfamily.</text>
</comment>
<dbReference type="SUPFAM" id="SSF50447">
    <property type="entry name" value="Translation proteins"/>
    <property type="match status" value="2"/>
</dbReference>
<feature type="binding site" evidence="9">
    <location>
        <begin position="612"/>
        <end position="615"/>
    </location>
    <ligand>
        <name>GTP</name>
        <dbReference type="ChEBI" id="CHEBI:37565"/>
    </ligand>
</feature>
<dbReference type="PANTHER" id="PTHR43381">
    <property type="entry name" value="TRANSLATION INITIATION FACTOR IF-2-RELATED"/>
    <property type="match status" value="1"/>
</dbReference>
<evidence type="ECO:0000313" key="15">
    <source>
        <dbReference type="Proteomes" id="UP001141619"/>
    </source>
</evidence>
<dbReference type="GO" id="GO:0003743">
    <property type="term" value="F:translation initiation factor activity"/>
    <property type="evidence" value="ECO:0007669"/>
    <property type="project" value="UniProtKB-UniRule"/>
</dbReference>
<keyword evidence="4 9" id="KW-0963">Cytoplasm</keyword>
<feature type="compositionally biased region" description="Basic and acidic residues" evidence="12">
    <location>
        <begin position="175"/>
        <end position="258"/>
    </location>
</feature>
<dbReference type="Pfam" id="PF11987">
    <property type="entry name" value="IF-2"/>
    <property type="match status" value="1"/>
</dbReference>
<comment type="function">
    <text evidence="9 10">One of the essential components for the initiation of protein synthesis. Protects formylmethionyl-tRNA from spontaneous hydrolysis and promotes its binding to the 30S ribosomal subunits. Also involved in the hydrolysis of GTP during the formation of the 70S ribosomal complex.</text>
</comment>
<dbReference type="Gene3D" id="3.40.50.10050">
    <property type="entry name" value="Translation initiation factor IF- 2, domain 3"/>
    <property type="match status" value="1"/>
</dbReference>
<dbReference type="InterPro" id="IPR000795">
    <property type="entry name" value="T_Tr_GTP-bd_dom"/>
</dbReference>
<evidence type="ECO:0000256" key="12">
    <source>
        <dbReference type="SAM" id="MobiDB-lite"/>
    </source>
</evidence>
<feature type="compositionally biased region" description="Low complexity" evidence="12">
    <location>
        <begin position="132"/>
        <end position="149"/>
    </location>
</feature>
<feature type="binding site" evidence="9">
    <location>
        <begin position="511"/>
        <end position="518"/>
    </location>
    <ligand>
        <name>GTP</name>
        <dbReference type="ChEBI" id="CHEBI:37565"/>
    </ligand>
</feature>
<keyword evidence="15" id="KW-1185">Reference proteome</keyword>
<evidence type="ECO:0000313" key="14">
    <source>
        <dbReference type="EMBL" id="MDA5194619.1"/>
    </source>
</evidence>
<evidence type="ECO:0000256" key="10">
    <source>
        <dbReference type="RuleBase" id="RU000644"/>
    </source>
</evidence>
<keyword evidence="8 9" id="KW-0342">GTP-binding</keyword>
<feature type="compositionally biased region" description="Pro residues" evidence="12">
    <location>
        <begin position="119"/>
        <end position="131"/>
    </location>
</feature>
<dbReference type="NCBIfam" id="TIGR00231">
    <property type="entry name" value="small_GTP"/>
    <property type="match status" value="1"/>
</dbReference>
<dbReference type="Gene3D" id="3.40.50.300">
    <property type="entry name" value="P-loop containing nucleotide triphosphate hydrolases"/>
    <property type="match status" value="1"/>
</dbReference>
<keyword evidence="7 9" id="KW-0648">Protein biosynthesis</keyword>
<dbReference type="RefSeq" id="WP_274944325.1">
    <property type="nucleotide sequence ID" value="NZ_JANWOI010000004.1"/>
</dbReference>
<dbReference type="InterPro" id="IPR005225">
    <property type="entry name" value="Small_GTP-bd"/>
</dbReference>
<dbReference type="Pfam" id="PF03144">
    <property type="entry name" value="GTP_EFTU_D2"/>
    <property type="match status" value="1"/>
</dbReference>
<dbReference type="InterPro" id="IPR015760">
    <property type="entry name" value="TIF_IF2"/>
</dbReference>
<feature type="compositionally biased region" description="Low complexity" evidence="12">
    <location>
        <begin position="100"/>
        <end position="118"/>
    </location>
</feature>
<feature type="region of interest" description="Disordered" evidence="12">
    <location>
        <begin position="100"/>
        <end position="413"/>
    </location>
</feature>
<dbReference type="Pfam" id="PF00009">
    <property type="entry name" value="GTP_EFTU"/>
    <property type="match status" value="1"/>
</dbReference>
<dbReference type="Pfam" id="PF04760">
    <property type="entry name" value="IF2_N"/>
    <property type="match status" value="1"/>
</dbReference>
<dbReference type="HAMAP" id="MF_00100_B">
    <property type="entry name" value="IF_2_B"/>
    <property type="match status" value="1"/>
</dbReference>
<organism evidence="14 15">
    <name type="scientific">Govanella unica</name>
    <dbReference type="NCBI Taxonomy" id="2975056"/>
    <lineage>
        <taxon>Bacteria</taxon>
        <taxon>Pseudomonadati</taxon>
        <taxon>Pseudomonadota</taxon>
        <taxon>Alphaproteobacteria</taxon>
        <taxon>Emcibacterales</taxon>
        <taxon>Govanellaceae</taxon>
        <taxon>Govanella</taxon>
    </lineage>
</organism>
<dbReference type="SUPFAM" id="SSF52156">
    <property type="entry name" value="Initiation factor IF2/eIF5b, domain 3"/>
    <property type="match status" value="1"/>
</dbReference>
<dbReference type="Gene3D" id="2.40.30.10">
    <property type="entry name" value="Translation factors"/>
    <property type="match status" value="2"/>
</dbReference>
<feature type="compositionally biased region" description="Low complexity" evidence="12">
    <location>
        <begin position="158"/>
        <end position="168"/>
    </location>
</feature>
<dbReference type="AlphaFoldDB" id="A0A9X3U0H4"/>
<evidence type="ECO:0000256" key="1">
    <source>
        <dbReference type="ARBA" id="ARBA00004496"/>
    </source>
</evidence>
<evidence type="ECO:0000256" key="7">
    <source>
        <dbReference type="ARBA" id="ARBA00022917"/>
    </source>
</evidence>
<comment type="caution">
    <text evidence="9">Lacks conserved residue(s) required for the propagation of feature annotation.</text>
</comment>
<evidence type="ECO:0000259" key="13">
    <source>
        <dbReference type="PROSITE" id="PS51722"/>
    </source>
</evidence>
<keyword evidence="5 9" id="KW-0396">Initiation factor</keyword>
<dbReference type="CDD" id="cd03692">
    <property type="entry name" value="mtIF2_IVc"/>
    <property type="match status" value="1"/>
</dbReference>
<gene>
    <name evidence="9 14" type="primary">infB</name>
    <name evidence="14" type="ORF">NYP16_11725</name>
</gene>
<dbReference type="InterPro" id="IPR004161">
    <property type="entry name" value="EFTu-like_2"/>
</dbReference>
<name>A0A9X3U0H4_9PROT</name>
<dbReference type="GO" id="GO:0005525">
    <property type="term" value="F:GTP binding"/>
    <property type="evidence" value="ECO:0007669"/>
    <property type="project" value="UniProtKB-KW"/>
</dbReference>
<proteinExistence type="inferred from homology"/>
<dbReference type="Proteomes" id="UP001141619">
    <property type="component" value="Unassembled WGS sequence"/>
</dbReference>
<dbReference type="CDD" id="cd03702">
    <property type="entry name" value="IF2_mtIF2_II"/>
    <property type="match status" value="1"/>
</dbReference>
<feature type="compositionally biased region" description="Low complexity" evidence="12">
    <location>
        <begin position="311"/>
        <end position="320"/>
    </location>
</feature>
<dbReference type="FunFam" id="3.40.50.10050:FF:000001">
    <property type="entry name" value="Translation initiation factor IF-2"/>
    <property type="match status" value="1"/>
</dbReference>
<evidence type="ECO:0000256" key="9">
    <source>
        <dbReference type="HAMAP-Rule" id="MF_00100"/>
    </source>
</evidence>
<evidence type="ECO:0000256" key="5">
    <source>
        <dbReference type="ARBA" id="ARBA00022540"/>
    </source>
</evidence>
<comment type="subcellular location">
    <subcellularLocation>
        <location evidence="1 9 11">Cytoplasm</location>
    </subcellularLocation>
</comment>
<dbReference type="FunFam" id="3.40.50.300:FF:000019">
    <property type="entry name" value="Translation initiation factor IF-2"/>
    <property type="match status" value="1"/>
</dbReference>